<comment type="similarity">
    <text evidence="7">Belongs to the PGAP3 family.</text>
</comment>
<evidence type="ECO:0000256" key="8">
    <source>
        <dbReference type="SAM" id="MobiDB-lite"/>
    </source>
</evidence>
<keyword evidence="7" id="KW-0256">Endoplasmic reticulum</keyword>
<evidence type="ECO:0000256" key="4">
    <source>
        <dbReference type="ARBA" id="ARBA00022729"/>
    </source>
</evidence>
<evidence type="ECO:0000256" key="2">
    <source>
        <dbReference type="ARBA" id="ARBA00022502"/>
    </source>
</evidence>
<evidence type="ECO:0000256" key="5">
    <source>
        <dbReference type="ARBA" id="ARBA00022989"/>
    </source>
</evidence>
<proteinExistence type="inferred from homology"/>
<feature type="region of interest" description="Disordered" evidence="8">
    <location>
        <begin position="328"/>
        <end position="348"/>
    </location>
</feature>
<dbReference type="AlphaFoldDB" id="A0A316VDZ8"/>
<feature type="compositionally biased region" description="Pro residues" evidence="8">
    <location>
        <begin position="332"/>
        <end position="344"/>
    </location>
</feature>
<gene>
    <name evidence="9" type="ORF">FA14DRAFT_106988</name>
</gene>
<dbReference type="Pfam" id="PF04080">
    <property type="entry name" value="Per1"/>
    <property type="match status" value="1"/>
</dbReference>
<keyword evidence="4 7" id="KW-0732">Signal</keyword>
<dbReference type="GeneID" id="37017572"/>
<feature type="signal peptide" evidence="7">
    <location>
        <begin position="1"/>
        <end position="20"/>
    </location>
</feature>
<keyword evidence="10" id="KW-1185">Reference proteome</keyword>
<dbReference type="FunCoup" id="A0A316VDZ8">
    <property type="interactions" value="53"/>
</dbReference>
<dbReference type="STRING" id="1280837.A0A316VDZ8"/>
<name>A0A316VDZ8_9BASI</name>
<protein>
    <recommendedName>
        <fullName evidence="7">Post-GPI attachment to proteins factor 3</fullName>
    </recommendedName>
</protein>
<feature type="transmembrane region" description="Helical" evidence="7">
    <location>
        <begin position="243"/>
        <end position="262"/>
    </location>
</feature>
<feature type="transmembrane region" description="Helical" evidence="7">
    <location>
        <begin position="154"/>
        <end position="173"/>
    </location>
</feature>
<evidence type="ECO:0000313" key="9">
    <source>
        <dbReference type="EMBL" id="PWN35907.1"/>
    </source>
</evidence>
<feature type="non-terminal residue" evidence="9">
    <location>
        <position position="416"/>
    </location>
</feature>
<reference evidence="9 10" key="1">
    <citation type="journal article" date="2018" name="Mol. Biol. Evol.">
        <title>Broad Genomic Sampling Reveals a Smut Pathogenic Ancestry of the Fungal Clade Ustilaginomycotina.</title>
        <authorList>
            <person name="Kijpornyongpan T."/>
            <person name="Mondo S.J."/>
            <person name="Barry K."/>
            <person name="Sandor L."/>
            <person name="Lee J."/>
            <person name="Lipzen A."/>
            <person name="Pangilinan J."/>
            <person name="LaButti K."/>
            <person name="Hainaut M."/>
            <person name="Henrissat B."/>
            <person name="Grigoriev I.V."/>
            <person name="Spatafora J.W."/>
            <person name="Aime M.C."/>
        </authorList>
    </citation>
    <scope>NUCLEOTIDE SEQUENCE [LARGE SCALE GENOMIC DNA]</scope>
    <source>
        <strain evidence="9 10">MCA 3882</strain>
    </source>
</reference>
<feature type="transmembrane region" description="Helical" evidence="7">
    <location>
        <begin position="356"/>
        <end position="376"/>
    </location>
</feature>
<evidence type="ECO:0000313" key="10">
    <source>
        <dbReference type="Proteomes" id="UP000245771"/>
    </source>
</evidence>
<accession>A0A316VDZ8</accession>
<keyword evidence="3 7" id="KW-0812">Transmembrane</keyword>
<comment type="function">
    <text evidence="7">Involved in the lipid remodeling steps of GPI-anchor maturation.</text>
</comment>
<evidence type="ECO:0000256" key="6">
    <source>
        <dbReference type="ARBA" id="ARBA00023136"/>
    </source>
</evidence>
<dbReference type="PANTHER" id="PTHR13148:SF0">
    <property type="entry name" value="POST-GPI ATTACHMENT TO PROTEINS FACTOR 3"/>
    <property type="match status" value="1"/>
</dbReference>
<feature type="transmembrane region" description="Helical" evidence="7">
    <location>
        <begin position="217"/>
        <end position="236"/>
    </location>
</feature>
<sequence length="416" mass="47026">LAYIAPLLLLLLTSLQPVSASQGDRSPEYQKCVDSCDRDSCLVGLNWDDGTAKATILPMVLRMTFWTCFDDCKYHCTHRVTNEAHERVTHIRQDALKTIEAASAKNGWSRSEQRRLVGDLVQGKLAALRPVQKEMVQYHGKWVFIRLFGAQEPLSVLFSIANFYVHLSALDRLRKQVPDAFPLKLVYILHALVSCFAWLWSAVFHTRDKPMTERMDYFSAGAVVLGGLFYAICRLWRIAPGSVAFKILVRTFGGALSLHILYLSFGRFDYSYNMKANILVGISNSLLWLTYSFKPEIFSSSTHPNGRFERLRSSPHVSSGSITHIHHNGGSPPVPVSTPNPLPPSSSRKGRRQLQLILALLWLATLLEVLDFPPIWRALDAHALWHAATVPIARMWYTWLIEDARECTSTGFWIGD</sequence>
<dbReference type="GO" id="GO:0005789">
    <property type="term" value="C:endoplasmic reticulum membrane"/>
    <property type="evidence" value="ECO:0007669"/>
    <property type="project" value="UniProtKB-SubCell"/>
</dbReference>
<dbReference type="InterPro" id="IPR007217">
    <property type="entry name" value="Per1-like"/>
</dbReference>
<dbReference type="OrthoDB" id="419770at2759"/>
<dbReference type="InParanoid" id="A0A316VDZ8"/>
<dbReference type="GO" id="GO:0016788">
    <property type="term" value="F:hydrolase activity, acting on ester bonds"/>
    <property type="evidence" value="ECO:0007669"/>
    <property type="project" value="TreeGrafter"/>
</dbReference>
<comment type="caution">
    <text evidence="7">Lacks conserved residue(s) required for the propagation of feature annotation.</text>
</comment>
<evidence type="ECO:0000256" key="7">
    <source>
        <dbReference type="RuleBase" id="RU365066"/>
    </source>
</evidence>
<keyword evidence="6 7" id="KW-0472">Membrane</keyword>
<dbReference type="GO" id="GO:0006506">
    <property type="term" value="P:GPI anchor biosynthetic process"/>
    <property type="evidence" value="ECO:0007669"/>
    <property type="project" value="UniProtKB-KW"/>
</dbReference>
<evidence type="ECO:0000256" key="1">
    <source>
        <dbReference type="ARBA" id="ARBA00004127"/>
    </source>
</evidence>
<dbReference type="PANTHER" id="PTHR13148">
    <property type="entry name" value="PER1-RELATED"/>
    <property type="match status" value="1"/>
</dbReference>
<evidence type="ECO:0000256" key="3">
    <source>
        <dbReference type="ARBA" id="ARBA00022692"/>
    </source>
</evidence>
<feature type="transmembrane region" description="Helical" evidence="7">
    <location>
        <begin position="185"/>
        <end position="205"/>
    </location>
</feature>
<feature type="non-terminal residue" evidence="9">
    <location>
        <position position="1"/>
    </location>
</feature>
<dbReference type="RefSeq" id="XP_025356209.1">
    <property type="nucleotide sequence ID" value="XM_025495791.1"/>
</dbReference>
<dbReference type="Proteomes" id="UP000245771">
    <property type="component" value="Unassembled WGS sequence"/>
</dbReference>
<keyword evidence="2 7" id="KW-0337">GPI-anchor biosynthesis</keyword>
<organism evidence="9 10">
    <name type="scientific">Meira miltonrushii</name>
    <dbReference type="NCBI Taxonomy" id="1280837"/>
    <lineage>
        <taxon>Eukaryota</taxon>
        <taxon>Fungi</taxon>
        <taxon>Dikarya</taxon>
        <taxon>Basidiomycota</taxon>
        <taxon>Ustilaginomycotina</taxon>
        <taxon>Exobasidiomycetes</taxon>
        <taxon>Exobasidiales</taxon>
        <taxon>Brachybasidiaceae</taxon>
        <taxon>Meira</taxon>
    </lineage>
</organism>
<feature type="chain" id="PRO_5016481126" description="Post-GPI attachment to proteins factor 3" evidence="7">
    <location>
        <begin position="21"/>
        <end position="416"/>
    </location>
</feature>
<comment type="subcellular location">
    <subcellularLocation>
        <location evidence="1">Endomembrane system</location>
        <topology evidence="1">Multi-pass membrane protein</topology>
    </subcellularLocation>
    <subcellularLocation>
        <location evidence="7">Endoplasmic reticulum membrane</location>
        <topology evidence="7">Multi-pass membrane protein</topology>
    </subcellularLocation>
</comment>
<keyword evidence="5 7" id="KW-1133">Transmembrane helix</keyword>
<dbReference type="EMBL" id="KZ819603">
    <property type="protein sequence ID" value="PWN35907.1"/>
    <property type="molecule type" value="Genomic_DNA"/>
</dbReference>